<keyword evidence="12 15" id="KW-0472">Membrane</keyword>
<dbReference type="GO" id="GO:0061630">
    <property type="term" value="F:ubiquitin protein ligase activity"/>
    <property type="evidence" value="ECO:0007669"/>
    <property type="project" value="UniProtKB-EC"/>
</dbReference>
<keyword evidence="6 15" id="KW-0812">Transmembrane</keyword>
<feature type="domain" description="RING-type" evidence="16">
    <location>
        <begin position="94"/>
        <end position="136"/>
    </location>
</feature>
<reference evidence="17 18" key="1">
    <citation type="journal article" date="2023" name="Life. Sci Alliance">
        <title>Evolutionary insights into 3D genome organization and epigenetic landscape of Vigna mungo.</title>
        <authorList>
            <person name="Junaid A."/>
            <person name="Singh B."/>
            <person name="Bhatia S."/>
        </authorList>
    </citation>
    <scope>NUCLEOTIDE SEQUENCE [LARGE SCALE GENOMIC DNA]</scope>
    <source>
        <strain evidence="17">Urdbean</strain>
    </source>
</reference>
<organism evidence="17 18">
    <name type="scientific">Vigna mungo</name>
    <name type="common">Black gram</name>
    <name type="synonym">Phaseolus mungo</name>
    <dbReference type="NCBI Taxonomy" id="3915"/>
    <lineage>
        <taxon>Eukaryota</taxon>
        <taxon>Viridiplantae</taxon>
        <taxon>Streptophyta</taxon>
        <taxon>Embryophyta</taxon>
        <taxon>Tracheophyta</taxon>
        <taxon>Spermatophyta</taxon>
        <taxon>Magnoliopsida</taxon>
        <taxon>eudicotyledons</taxon>
        <taxon>Gunneridae</taxon>
        <taxon>Pentapetalae</taxon>
        <taxon>rosids</taxon>
        <taxon>fabids</taxon>
        <taxon>Fabales</taxon>
        <taxon>Fabaceae</taxon>
        <taxon>Papilionoideae</taxon>
        <taxon>50 kb inversion clade</taxon>
        <taxon>NPAAA clade</taxon>
        <taxon>indigoferoid/millettioid clade</taxon>
        <taxon>Phaseoleae</taxon>
        <taxon>Vigna</taxon>
    </lineage>
</organism>
<sequence length="151" mass="16632">MLIINLKSAGISRGARYAIAICIGVPAMLCSFGVLTCICSWLKTRADETVADFEALAGSRPTSVLGLDRPTIESYPKIVIGENRRLPKKDEKMCSICLSEYIPKETVKSIPECGHCFHAQCIDEWLPLNASCPICRTSPRKFPQPRARSST</sequence>
<evidence type="ECO:0000256" key="15">
    <source>
        <dbReference type="SAM" id="Phobius"/>
    </source>
</evidence>
<evidence type="ECO:0000256" key="4">
    <source>
        <dbReference type="ARBA" id="ARBA00012483"/>
    </source>
</evidence>
<dbReference type="EMBL" id="CP144699">
    <property type="protein sequence ID" value="WVZ19146.1"/>
    <property type="molecule type" value="Genomic_DNA"/>
</dbReference>
<protein>
    <recommendedName>
        <fullName evidence="4">RING-type E3 ubiquitin transferase</fullName>
        <ecNumber evidence="4">2.3.2.27</ecNumber>
    </recommendedName>
</protein>
<evidence type="ECO:0000256" key="10">
    <source>
        <dbReference type="ARBA" id="ARBA00022833"/>
    </source>
</evidence>
<keyword evidence="5" id="KW-0808">Transferase</keyword>
<dbReference type="EC" id="2.3.2.27" evidence="4"/>
<evidence type="ECO:0000256" key="2">
    <source>
        <dbReference type="ARBA" id="ARBA00004167"/>
    </source>
</evidence>
<keyword evidence="11 15" id="KW-1133">Transmembrane helix</keyword>
<dbReference type="SUPFAM" id="SSF57850">
    <property type="entry name" value="RING/U-box"/>
    <property type="match status" value="1"/>
</dbReference>
<comment type="similarity">
    <text evidence="13">Belongs to the RING-type zinc finger family. ATL subfamily.</text>
</comment>
<dbReference type="Pfam" id="PF13639">
    <property type="entry name" value="zf-RING_2"/>
    <property type="match status" value="1"/>
</dbReference>
<evidence type="ECO:0000256" key="9">
    <source>
        <dbReference type="ARBA" id="ARBA00022786"/>
    </source>
</evidence>
<comment type="subcellular location">
    <subcellularLocation>
        <location evidence="2">Membrane</location>
        <topology evidence="2">Single-pass membrane protein</topology>
    </subcellularLocation>
</comment>
<dbReference type="Gene3D" id="3.30.40.10">
    <property type="entry name" value="Zinc/RING finger domain, C3HC4 (zinc finger)"/>
    <property type="match status" value="1"/>
</dbReference>
<dbReference type="GO" id="GO:0008270">
    <property type="term" value="F:zinc ion binding"/>
    <property type="evidence" value="ECO:0007669"/>
    <property type="project" value="UniProtKB-KW"/>
</dbReference>
<evidence type="ECO:0000313" key="18">
    <source>
        <dbReference type="Proteomes" id="UP001374535"/>
    </source>
</evidence>
<evidence type="ECO:0000256" key="8">
    <source>
        <dbReference type="ARBA" id="ARBA00022771"/>
    </source>
</evidence>
<feature type="transmembrane region" description="Helical" evidence="15">
    <location>
        <begin position="17"/>
        <end position="42"/>
    </location>
</feature>
<dbReference type="Proteomes" id="UP001374535">
    <property type="component" value="Chromosome 2"/>
</dbReference>
<evidence type="ECO:0000256" key="7">
    <source>
        <dbReference type="ARBA" id="ARBA00022723"/>
    </source>
</evidence>
<keyword evidence="7" id="KW-0479">Metal-binding</keyword>
<dbReference type="InterPro" id="IPR046948">
    <property type="entry name" value="ATL20-22-like"/>
</dbReference>
<dbReference type="PROSITE" id="PS50089">
    <property type="entry name" value="ZF_RING_2"/>
    <property type="match status" value="1"/>
</dbReference>
<keyword evidence="18" id="KW-1185">Reference proteome</keyword>
<accession>A0AAQ3P1L0</accession>
<dbReference type="SMART" id="SM00184">
    <property type="entry name" value="RING"/>
    <property type="match status" value="1"/>
</dbReference>
<evidence type="ECO:0000313" key="17">
    <source>
        <dbReference type="EMBL" id="WVZ19146.1"/>
    </source>
</evidence>
<dbReference type="AlphaFoldDB" id="A0AAQ3P1L0"/>
<evidence type="ECO:0000256" key="6">
    <source>
        <dbReference type="ARBA" id="ARBA00022692"/>
    </source>
</evidence>
<evidence type="ECO:0000259" key="16">
    <source>
        <dbReference type="PROSITE" id="PS50089"/>
    </source>
</evidence>
<proteinExistence type="inferred from homology"/>
<keyword evidence="8 14" id="KW-0863">Zinc-finger</keyword>
<dbReference type="InterPro" id="IPR013083">
    <property type="entry name" value="Znf_RING/FYVE/PHD"/>
</dbReference>
<evidence type="ECO:0000256" key="3">
    <source>
        <dbReference type="ARBA" id="ARBA00004906"/>
    </source>
</evidence>
<dbReference type="GO" id="GO:0016020">
    <property type="term" value="C:membrane"/>
    <property type="evidence" value="ECO:0007669"/>
    <property type="project" value="UniProtKB-SubCell"/>
</dbReference>
<dbReference type="PANTHER" id="PTHR46279">
    <property type="entry name" value="RING/U-BOX SUPERFAMILY PROTEIN"/>
    <property type="match status" value="1"/>
</dbReference>
<evidence type="ECO:0000256" key="14">
    <source>
        <dbReference type="PROSITE-ProRule" id="PRU00175"/>
    </source>
</evidence>
<gene>
    <name evidence="17" type="ORF">V8G54_006468</name>
</gene>
<evidence type="ECO:0000256" key="13">
    <source>
        <dbReference type="ARBA" id="ARBA00024209"/>
    </source>
</evidence>
<comment type="catalytic activity">
    <reaction evidence="1">
        <text>S-ubiquitinyl-[E2 ubiquitin-conjugating enzyme]-L-cysteine + [acceptor protein]-L-lysine = [E2 ubiquitin-conjugating enzyme]-L-cysteine + N(6)-ubiquitinyl-[acceptor protein]-L-lysine.</text>
        <dbReference type="EC" id="2.3.2.27"/>
    </reaction>
</comment>
<comment type="pathway">
    <text evidence="3">Protein modification; protein ubiquitination.</text>
</comment>
<keyword evidence="9" id="KW-0833">Ubl conjugation pathway</keyword>
<evidence type="ECO:0000256" key="11">
    <source>
        <dbReference type="ARBA" id="ARBA00022989"/>
    </source>
</evidence>
<dbReference type="InterPro" id="IPR001841">
    <property type="entry name" value="Znf_RING"/>
</dbReference>
<keyword evidence="10" id="KW-0862">Zinc</keyword>
<evidence type="ECO:0000256" key="5">
    <source>
        <dbReference type="ARBA" id="ARBA00022679"/>
    </source>
</evidence>
<name>A0AAQ3P1L0_VIGMU</name>
<evidence type="ECO:0000256" key="12">
    <source>
        <dbReference type="ARBA" id="ARBA00023136"/>
    </source>
</evidence>
<dbReference type="PANTHER" id="PTHR46279:SF10">
    <property type="entry name" value="RING-TYPE E3 UBIQUITIN TRANSFERASE"/>
    <property type="match status" value="1"/>
</dbReference>
<evidence type="ECO:0000256" key="1">
    <source>
        <dbReference type="ARBA" id="ARBA00000900"/>
    </source>
</evidence>